<accession>A0A2S9VEA8</accession>
<dbReference type="AlphaFoldDB" id="A0A2S9VEA8"/>
<evidence type="ECO:0008006" key="3">
    <source>
        <dbReference type="Google" id="ProtNLM"/>
    </source>
</evidence>
<comment type="caution">
    <text evidence="1">The sequence shown here is derived from an EMBL/GenBank/DDBJ whole genome shotgun (WGS) entry which is preliminary data.</text>
</comment>
<proteinExistence type="predicted"/>
<name>A0A2S9VEA8_9ALTE</name>
<keyword evidence="2" id="KW-1185">Reference proteome</keyword>
<dbReference type="EMBL" id="PVNP01000033">
    <property type="protein sequence ID" value="PRO74790.1"/>
    <property type="molecule type" value="Genomic_DNA"/>
</dbReference>
<dbReference type="SUPFAM" id="SSF82171">
    <property type="entry name" value="DPP6 N-terminal domain-like"/>
    <property type="match status" value="1"/>
</dbReference>
<dbReference type="RefSeq" id="WP_105933498.1">
    <property type="nucleotide sequence ID" value="NZ_PVNP01000033.1"/>
</dbReference>
<organism evidence="1 2">
    <name type="scientific">Alteromonas alba</name>
    <dbReference type="NCBI Taxonomy" id="2079529"/>
    <lineage>
        <taxon>Bacteria</taxon>
        <taxon>Pseudomonadati</taxon>
        <taxon>Pseudomonadota</taxon>
        <taxon>Gammaproteobacteria</taxon>
        <taxon>Alteromonadales</taxon>
        <taxon>Alteromonadaceae</taxon>
        <taxon>Alteromonas/Salinimonas group</taxon>
        <taxon>Alteromonas</taxon>
    </lineage>
</organism>
<evidence type="ECO:0000313" key="2">
    <source>
        <dbReference type="Proteomes" id="UP000238949"/>
    </source>
</evidence>
<evidence type="ECO:0000313" key="1">
    <source>
        <dbReference type="EMBL" id="PRO74790.1"/>
    </source>
</evidence>
<sequence>MQLKLLDVQRVCRGHGHNAFGDITRFKGKLLVCYRSAQSHMSEDGRVVICELDEHRRPIRFQYLSESGCDLRDPHFCLDGSRLFILAHQRVTCNSPQAFTFSWFSDNGLSWSGRHAPGPKNWWLWRVCVHNHRHWGLAYLRRADRLDLYCGHLRSSMQQVKTGVLSRQRHHLGYPNETDCFFADNGQLYALTRRDADSFTAQFGVSKPPYARWHWHDLKVYIGGPAMLPVDDRTALVAGRHNTNKGFVTRLWRLDLKTARLTTLVTLPSGGDNSYPGLVKHNGLLYVSYYSSHIDNQSRMYLAVLHITDTHQDR</sequence>
<protein>
    <recommendedName>
        <fullName evidence="3">Exo-alpha-sialidase</fullName>
    </recommendedName>
</protein>
<dbReference type="Proteomes" id="UP000238949">
    <property type="component" value="Unassembled WGS sequence"/>
</dbReference>
<reference evidence="2" key="1">
    <citation type="journal article" date="2020" name="Int. J. Syst. Evol. Microbiol.">
        <title>Alteromonas alba sp. nov., a marine bacterium isolated from the seawater of the West Pacific Ocean.</title>
        <authorList>
            <person name="Sun C."/>
            <person name="Wu Y.-H."/>
            <person name="Xamxidin M."/>
            <person name="Cheng H."/>
            <person name="Xu X.-W."/>
        </authorList>
    </citation>
    <scope>NUCLEOTIDE SEQUENCE [LARGE SCALE GENOMIC DNA]</scope>
    <source>
        <strain evidence="2">190</strain>
    </source>
</reference>
<gene>
    <name evidence="1" type="ORF">C6Y40_04250</name>
</gene>
<dbReference type="OrthoDB" id="20875at2"/>